<feature type="compositionally biased region" description="Polar residues" evidence="5">
    <location>
        <begin position="383"/>
        <end position="398"/>
    </location>
</feature>
<evidence type="ECO:0000313" key="6">
    <source>
        <dbReference type="EMBL" id="KAK9844896.1"/>
    </source>
</evidence>
<dbReference type="PANTHER" id="PTHR31268:SF32">
    <property type="entry name" value="GALACTINOL--SUCROSE GALACTOSYLTRANSFERASE 2-RELATED"/>
    <property type="match status" value="1"/>
</dbReference>
<dbReference type="SUPFAM" id="SSF51445">
    <property type="entry name" value="(Trans)glycosidases"/>
    <property type="match status" value="1"/>
</dbReference>
<dbReference type="Gene3D" id="3.20.20.70">
    <property type="entry name" value="Aldolase class I"/>
    <property type="match status" value="1"/>
</dbReference>
<comment type="catalytic activity">
    <reaction evidence="4">
        <text>alpha-D-galactosyl-(1-&gt;3)-1D-myo-inositol + sucrose = raffinose + myo-inositol</text>
        <dbReference type="Rhea" id="RHEA:20161"/>
        <dbReference type="ChEBI" id="CHEBI:16634"/>
        <dbReference type="ChEBI" id="CHEBI:17268"/>
        <dbReference type="ChEBI" id="CHEBI:17505"/>
        <dbReference type="ChEBI" id="CHEBI:17992"/>
        <dbReference type="EC" id="2.4.1.82"/>
    </reaction>
</comment>
<sequence>MFIICFYPTRFYYNKNRLNATRSHRSYRPLLSFMRLTRFPSTTTRQFGRLQGLRSQASRTSPAVKIWRSRWSLRRRAATPCSAATGFFDQSTTEKPEAAAPEMAKRQLEQPRTLLPLQLNGNELTAGTGLAVLRGINTLISSKIGAACVMGLKAAQQATSREDAPLGRLCASRFMVSARNKLWWCTPEWGMTAADIPPETQFLMAELEGAPAGSPGAAYACLVPLIDNNTFRATLRPPAYGAANTFIRVESGDDSVLASKWDGVLLVAAGTDPYELADWAMAQAAQLSGGAQARSLKKPPATLDLFGWCTWDAFYFTVSAQGVREGLASLAAGGTQPGYLILDDGWQMTDTDQEYSHLGVHAMDGPPQSASVPGLSMAPTGAATGQNVGAKTAESQPQPDAAASNASLPAFLPAFARSGPIGDVLTRLSQMLSWTEVYLLKFAQWAVDHVLHYAVLQRSIAALAAGPLRGAILRTYAASADHMRRLTSVRANAKFADSSAGANEPWKARPSDLGAVVKSWKSEFPGLRYVYAWHALHAYWNGVAPTAPGTKAYGSVIMQPQPTPGTLEVDPSMAWSAAVLNGVGTVADPVPLHRDMHSYLQECGVDGVKVDVQGTVGLLGSRLGGGPALAARYHESLEDSIRTHFRGNHCVNCMCHSSENLFRMEDTAIARVSDDFYPLDSASWSTHIGVCAFNTLYMGTLIQPDWDMFHSKHPAALLHASARVLSGGPIYVSDKPGRHNFDLLRRLVLPDGSILRPHLPGRPTADCLFLDVLRDDKTLLKVWNRNSFTGLLGMFNVQGSSWSRQKRKFHTHNAHPPTLAGHVRPSDVPGLSSLLASSGHQRSSQAGTESKVAVWSDKQQKLSLLDYNQDMAVRLFADDSDVFTLAPCQACGSGVTIAPIGLVNMLNPGGAVRGLAVNAQGGSATVALDIKGCGPFLLHSTRPAVKVELGSIELRARYLGDEQAIVFEVPETSSLENKVTVTII</sequence>
<accession>A0AAW1SGY6</accession>
<comment type="similarity">
    <text evidence="1">Belongs to the glycosyl hydrolases 36 family.</text>
</comment>
<dbReference type="AlphaFoldDB" id="A0AAW1SGY6"/>
<dbReference type="InterPro" id="IPR008811">
    <property type="entry name" value="Glycosyl_hydrolases_36"/>
</dbReference>
<dbReference type="Proteomes" id="UP001438707">
    <property type="component" value="Unassembled WGS sequence"/>
</dbReference>
<dbReference type="EC" id="2.4.1.82" evidence="2"/>
<evidence type="ECO:0000256" key="5">
    <source>
        <dbReference type="SAM" id="MobiDB-lite"/>
    </source>
</evidence>
<organism evidence="6 7">
    <name type="scientific">Apatococcus lobatus</name>
    <dbReference type="NCBI Taxonomy" id="904363"/>
    <lineage>
        <taxon>Eukaryota</taxon>
        <taxon>Viridiplantae</taxon>
        <taxon>Chlorophyta</taxon>
        <taxon>core chlorophytes</taxon>
        <taxon>Trebouxiophyceae</taxon>
        <taxon>Chlorellales</taxon>
        <taxon>Chlorellaceae</taxon>
        <taxon>Apatococcus</taxon>
    </lineage>
</organism>
<comment type="caution">
    <text evidence="6">The sequence shown here is derived from an EMBL/GenBank/DDBJ whole genome shotgun (WGS) entry which is preliminary data.</text>
</comment>
<keyword evidence="7" id="KW-1185">Reference proteome</keyword>
<dbReference type="EMBL" id="JALJOS010000001">
    <property type="protein sequence ID" value="KAK9844896.1"/>
    <property type="molecule type" value="Genomic_DNA"/>
</dbReference>
<dbReference type="InterPro" id="IPR017853">
    <property type="entry name" value="GH"/>
</dbReference>
<evidence type="ECO:0000313" key="7">
    <source>
        <dbReference type="Proteomes" id="UP001438707"/>
    </source>
</evidence>
<keyword evidence="3" id="KW-0119">Carbohydrate metabolism</keyword>
<dbReference type="GO" id="GO:0047274">
    <property type="term" value="F:galactinol-sucrose galactosyltransferase activity"/>
    <property type="evidence" value="ECO:0007669"/>
    <property type="project" value="UniProtKB-EC"/>
</dbReference>
<dbReference type="InterPro" id="IPR013785">
    <property type="entry name" value="Aldolase_TIM"/>
</dbReference>
<evidence type="ECO:0000256" key="3">
    <source>
        <dbReference type="ARBA" id="ARBA00023277"/>
    </source>
</evidence>
<reference evidence="6 7" key="1">
    <citation type="journal article" date="2024" name="Nat. Commun.">
        <title>Phylogenomics reveals the evolutionary origins of lichenization in chlorophyte algae.</title>
        <authorList>
            <person name="Puginier C."/>
            <person name="Libourel C."/>
            <person name="Otte J."/>
            <person name="Skaloud P."/>
            <person name="Haon M."/>
            <person name="Grisel S."/>
            <person name="Petersen M."/>
            <person name="Berrin J.G."/>
            <person name="Delaux P.M."/>
            <person name="Dal Grande F."/>
            <person name="Keller J."/>
        </authorList>
    </citation>
    <scope>NUCLEOTIDE SEQUENCE [LARGE SCALE GENOMIC DNA]</scope>
    <source>
        <strain evidence="6 7">SAG 2145</strain>
    </source>
</reference>
<dbReference type="PANTHER" id="PTHR31268">
    <property type="match status" value="1"/>
</dbReference>
<evidence type="ECO:0000256" key="1">
    <source>
        <dbReference type="ARBA" id="ARBA00007240"/>
    </source>
</evidence>
<evidence type="ECO:0000256" key="4">
    <source>
        <dbReference type="ARBA" id="ARBA00049426"/>
    </source>
</evidence>
<proteinExistence type="inferred from homology"/>
<protein>
    <recommendedName>
        <fullName evidence="2">galactinol--sucrose galactosyltransferase</fullName>
        <ecNumber evidence="2">2.4.1.82</ecNumber>
    </recommendedName>
</protein>
<feature type="region of interest" description="Disordered" evidence="5">
    <location>
        <begin position="361"/>
        <end position="404"/>
    </location>
</feature>
<name>A0AAW1SGY6_9CHLO</name>
<evidence type="ECO:0000256" key="2">
    <source>
        <dbReference type="ARBA" id="ARBA00012708"/>
    </source>
</evidence>
<dbReference type="Pfam" id="PF05691">
    <property type="entry name" value="Raffinose_syn"/>
    <property type="match status" value="2"/>
</dbReference>
<gene>
    <name evidence="6" type="ORF">WJX74_008308</name>
</gene>